<evidence type="ECO:0000313" key="2">
    <source>
        <dbReference type="EMBL" id="RLQ84551.1"/>
    </source>
</evidence>
<feature type="transmembrane region" description="Helical" evidence="1">
    <location>
        <begin position="76"/>
        <end position="96"/>
    </location>
</feature>
<keyword evidence="3" id="KW-1185">Reference proteome</keyword>
<keyword evidence="1" id="KW-0812">Transmembrane</keyword>
<gene>
    <name evidence="2" type="ORF">D9V28_10305</name>
</gene>
<sequence>MRARRIRVARGIAAAAVATFFAAFSHVVSGAEVPGLFALVAASVLSIFLCIALAGRTLSTWRLTASVLLSQLGYHLLFALVPASTGSVVTAPGHHADMVMMTTDATTHVHASTSPAMWLGHALAAMITVAALVYGERLLFSLFDTLRLGVRVLLVGIRLAPVRRPAMPNADWLPVLGANQRVLLSAMRHRGPPVAARRTALSFA</sequence>
<protein>
    <submittedName>
        <fullName evidence="2">Uncharacterized protein</fullName>
    </submittedName>
</protein>
<name>A0A3L7J505_9MICO</name>
<comment type="caution">
    <text evidence="2">The sequence shown here is derived from an EMBL/GenBank/DDBJ whole genome shotgun (WGS) entry which is preliminary data.</text>
</comment>
<organism evidence="2 3">
    <name type="scientific">Mycetocola zhadangensis</name>
    <dbReference type="NCBI Taxonomy" id="1164595"/>
    <lineage>
        <taxon>Bacteria</taxon>
        <taxon>Bacillati</taxon>
        <taxon>Actinomycetota</taxon>
        <taxon>Actinomycetes</taxon>
        <taxon>Micrococcales</taxon>
        <taxon>Microbacteriaceae</taxon>
        <taxon>Mycetocola</taxon>
    </lineage>
</organism>
<feature type="transmembrane region" description="Helical" evidence="1">
    <location>
        <begin position="116"/>
        <end position="134"/>
    </location>
</feature>
<keyword evidence="1" id="KW-0472">Membrane</keyword>
<proteinExistence type="predicted"/>
<dbReference type="RefSeq" id="WP_121659594.1">
    <property type="nucleotide sequence ID" value="NZ_BMEK01000002.1"/>
</dbReference>
<reference evidence="2 3" key="1">
    <citation type="submission" date="2018-10" db="EMBL/GenBank/DDBJ databases">
        <authorList>
            <person name="Li J."/>
        </authorList>
    </citation>
    <scope>NUCLEOTIDE SEQUENCE [LARGE SCALE GENOMIC DNA]</scope>
    <source>
        <strain evidence="2 3">ZD1-4</strain>
    </source>
</reference>
<dbReference type="AlphaFoldDB" id="A0A3L7J505"/>
<evidence type="ECO:0000313" key="3">
    <source>
        <dbReference type="Proteomes" id="UP000282460"/>
    </source>
</evidence>
<evidence type="ECO:0000256" key="1">
    <source>
        <dbReference type="SAM" id="Phobius"/>
    </source>
</evidence>
<dbReference type="EMBL" id="RCWJ01000002">
    <property type="protein sequence ID" value="RLQ84551.1"/>
    <property type="molecule type" value="Genomic_DNA"/>
</dbReference>
<keyword evidence="1" id="KW-1133">Transmembrane helix</keyword>
<dbReference type="OrthoDB" id="5125396at2"/>
<accession>A0A3L7J505</accession>
<feature type="transmembrane region" description="Helical" evidence="1">
    <location>
        <begin position="35"/>
        <end position="55"/>
    </location>
</feature>
<dbReference type="Proteomes" id="UP000282460">
    <property type="component" value="Unassembled WGS sequence"/>
</dbReference>